<dbReference type="AlphaFoldDB" id="A0A4Z2IRV7"/>
<protein>
    <submittedName>
        <fullName evidence="2">Uncharacterized protein</fullName>
    </submittedName>
</protein>
<dbReference type="Proteomes" id="UP000314294">
    <property type="component" value="Unassembled WGS sequence"/>
</dbReference>
<name>A0A4Z2IRV7_9TELE</name>
<proteinExistence type="predicted"/>
<keyword evidence="3" id="KW-1185">Reference proteome</keyword>
<comment type="caution">
    <text evidence="2">The sequence shown here is derived from an EMBL/GenBank/DDBJ whole genome shotgun (WGS) entry which is preliminary data.</text>
</comment>
<dbReference type="EMBL" id="SRLO01000051">
    <property type="protein sequence ID" value="TNN80749.1"/>
    <property type="molecule type" value="Genomic_DNA"/>
</dbReference>
<reference evidence="2 3" key="1">
    <citation type="submission" date="2019-03" db="EMBL/GenBank/DDBJ databases">
        <title>First draft genome of Liparis tanakae, snailfish: a comprehensive survey of snailfish specific genes.</title>
        <authorList>
            <person name="Kim W."/>
            <person name="Song I."/>
            <person name="Jeong J.-H."/>
            <person name="Kim D."/>
            <person name="Kim S."/>
            <person name="Ryu S."/>
            <person name="Song J.Y."/>
            <person name="Lee S.K."/>
        </authorList>
    </citation>
    <scope>NUCLEOTIDE SEQUENCE [LARGE SCALE GENOMIC DNA]</scope>
    <source>
        <tissue evidence="2">Muscle</tissue>
    </source>
</reference>
<evidence type="ECO:0000313" key="2">
    <source>
        <dbReference type="EMBL" id="TNN80749.1"/>
    </source>
</evidence>
<gene>
    <name evidence="2" type="ORF">EYF80_008983</name>
</gene>
<evidence type="ECO:0000313" key="3">
    <source>
        <dbReference type="Proteomes" id="UP000314294"/>
    </source>
</evidence>
<feature type="region of interest" description="Disordered" evidence="1">
    <location>
        <begin position="175"/>
        <end position="211"/>
    </location>
</feature>
<evidence type="ECO:0000256" key="1">
    <source>
        <dbReference type="SAM" id="MobiDB-lite"/>
    </source>
</evidence>
<organism evidence="2 3">
    <name type="scientific">Liparis tanakae</name>
    <name type="common">Tanaka's snailfish</name>
    <dbReference type="NCBI Taxonomy" id="230148"/>
    <lineage>
        <taxon>Eukaryota</taxon>
        <taxon>Metazoa</taxon>
        <taxon>Chordata</taxon>
        <taxon>Craniata</taxon>
        <taxon>Vertebrata</taxon>
        <taxon>Euteleostomi</taxon>
        <taxon>Actinopterygii</taxon>
        <taxon>Neopterygii</taxon>
        <taxon>Teleostei</taxon>
        <taxon>Neoteleostei</taxon>
        <taxon>Acanthomorphata</taxon>
        <taxon>Eupercaria</taxon>
        <taxon>Perciformes</taxon>
        <taxon>Cottioidei</taxon>
        <taxon>Cottales</taxon>
        <taxon>Liparidae</taxon>
        <taxon>Liparis</taxon>
    </lineage>
</organism>
<feature type="region of interest" description="Disordered" evidence="1">
    <location>
        <begin position="63"/>
        <end position="108"/>
    </location>
</feature>
<accession>A0A4Z2IRV7</accession>
<sequence>MLADIGIPLAGTLACQVVGFTLEPLGFAVKRLSGLEGPRGWLQPGSHCLGCWRRETLDKWRENKRKTERRRKQRSRPEREQQVVPGSRANIKQGKTKGLLTPTDTLTNPTTHKLVLHRMARLEAGEEGPAARCQALSVSACCSSLGFHSLHNPGHPLLQSPQAHQRLIFHAGGPAEEARSQGQVGGSGGMGRPRRPVSQHLSLGRVLGSSQ</sequence>
<feature type="compositionally biased region" description="Low complexity" evidence="1">
    <location>
        <begin position="99"/>
        <end position="108"/>
    </location>
</feature>
<feature type="compositionally biased region" description="Basic residues" evidence="1">
    <location>
        <begin position="63"/>
        <end position="74"/>
    </location>
</feature>